<sequence length="300" mass="33117">MNFNQSISLSKKSPSNIPWYATLLIAFAIFFIVQIIAGLILVPIILAFNPTATLTELQEEPLSTLISLLIFPFLLVACLIINKFAYRHPVQALGFFKEKVFSKYGFGLLLGMVIIIIVYLINLLFGAMQSTVNPGIPWFTLIWVIGLFMIQGLTEEVIARGFLMNKISYQIGVPAGIIINSAFFSFLHFLNPNTSILSFVNLFLAGIVFSLLFYWSDNIWLTGAAHSFWNITLGVFLGNEVSGQALPATILNTESNMNQSIINGGHFGLEGGLVVTSISILVIALLLKLSLKKYGTQKRA</sequence>
<feature type="transmembrane region" description="Helical" evidence="1">
    <location>
        <begin position="138"/>
        <end position="159"/>
    </location>
</feature>
<dbReference type="GO" id="GO:0006508">
    <property type="term" value="P:proteolysis"/>
    <property type="evidence" value="ECO:0007669"/>
    <property type="project" value="UniProtKB-KW"/>
</dbReference>
<name>A0A2G5NUG6_9STAP</name>
<protein>
    <submittedName>
        <fullName evidence="3">CPBP family intramembrane metalloprotease</fullName>
    </submittedName>
</protein>
<evidence type="ECO:0000313" key="4">
    <source>
        <dbReference type="Proteomes" id="UP000229523"/>
    </source>
</evidence>
<dbReference type="AlphaFoldDB" id="A0A2G5NUG6"/>
<dbReference type="EMBL" id="MJBI02000011">
    <property type="protein sequence ID" value="RAI79086.1"/>
    <property type="molecule type" value="Genomic_DNA"/>
</dbReference>
<feature type="transmembrane region" description="Helical" evidence="1">
    <location>
        <begin position="196"/>
        <end position="216"/>
    </location>
</feature>
<dbReference type="GO" id="GO:0004175">
    <property type="term" value="F:endopeptidase activity"/>
    <property type="evidence" value="ECO:0007669"/>
    <property type="project" value="UniProtKB-ARBA"/>
</dbReference>
<dbReference type="GO" id="GO:0080120">
    <property type="term" value="P:CAAX-box protein maturation"/>
    <property type="evidence" value="ECO:0007669"/>
    <property type="project" value="UniProtKB-ARBA"/>
</dbReference>
<organism evidence="3 4">
    <name type="scientific">Macrococcoides goetzii</name>
    <dbReference type="NCBI Taxonomy" id="1891097"/>
    <lineage>
        <taxon>Bacteria</taxon>
        <taxon>Bacillati</taxon>
        <taxon>Bacillota</taxon>
        <taxon>Bacilli</taxon>
        <taxon>Bacillales</taxon>
        <taxon>Staphylococcaceae</taxon>
        <taxon>Macrococcoides</taxon>
    </lineage>
</organism>
<feature type="transmembrane region" description="Helical" evidence="1">
    <location>
        <begin position="106"/>
        <end position="126"/>
    </location>
</feature>
<gene>
    <name evidence="3" type="ORF">BFS35_012780</name>
</gene>
<evidence type="ECO:0000256" key="1">
    <source>
        <dbReference type="SAM" id="Phobius"/>
    </source>
</evidence>
<evidence type="ECO:0000259" key="2">
    <source>
        <dbReference type="Pfam" id="PF02517"/>
    </source>
</evidence>
<keyword evidence="3" id="KW-0645">Protease</keyword>
<dbReference type="InterPro" id="IPR003675">
    <property type="entry name" value="Rce1/LyrA-like_dom"/>
</dbReference>
<keyword evidence="1" id="KW-0812">Transmembrane</keyword>
<dbReference type="GO" id="GO:0008237">
    <property type="term" value="F:metallopeptidase activity"/>
    <property type="evidence" value="ECO:0007669"/>
    <property type="project" value="UniProtKB-KW"/>
</dbReference>
<feature type="transmembrane region" description="Helical" evidence="1">
    <location>
        <begin position="228"/>
        <end position="251"/>
    </location>
</feature>
<evidence type="ECO:0000313" key="3">
    <source>
        <dbReference type="EMBL" id="RAI79086.1"/>
    </source>
</evidence>
<dbReference type="PANTHER" id="PTHR39430">
    <property type="entry name" value="MEMBRANE-ASSOCIATED PROTEASE-RELATED"/>
    <property type="match status" value="1"/>
</dbReference>
<keyword evidence="4" id="KW-1185">Reference proteome</keyword>
<dbReference type="RefSeq" id="WP_099577215.1">
    <property type="nucleotide sequence ID" value="NZ_MJBI02000011.1"/>
</dbReference>
<reference evidence="3 4" key="1">
    <citation type="journal article" date="2018" name="Front. Microbiol.">
        <title>Description and Comparative Genomics of Macrococcus caseolyticus subsp. hominis subsp. nov., Macrococcus goetzii sp. nov., Macrococcus epidermidis sp. nov., and Macrococcus bohemicus sp. nov., Novel Macrococci From Human Clinical Material With Virulence Potential and Suspected Uptake of Foreign DNA by Natural Transformation.</title>
        <authorList>
            <person name="Maslanova I."/>
            <person name="Wertheimer Z."/>
            <person name="Sedlacek I."/>
            <person name="Svec P."/>
            <person name="Indrakova A."/>
            <person name="Kovarovic V."/>
            <person name="Schumann P."/>
            <person name="Sproer C."/>
            <person name="Kralova S."/>
            <person name="Sedo O."/>
            <person name="Kristofova L."/>
            <person name="Vrbovska V."/>
            <person name="Fuzik T."/>
            <person name="Petras P."/>
            <person name="Zdrahal Z."/>
            <person name="Ruzickova V."/>
            <person name="Doskar J."/>
            <person name="Pantucek R."/>
        </authorList>
    </citation>
    <scope>NUCLEOTIDE SEQUENCE [LARGE SCALE GENOMIC DNA]</scope>
    <source>
        <strain evidence="3 4">CCM 4927</strain>
    </source>
</reference>
<dbReference type="PANTHER" id="PTHR39430:SF1">
    <property type="entry name" value="PROTEASE"/>
    <property type="match status" value="1"/>
</dbReference>
<feature type="domain" description="CAAX prenyl protease 2/Lysostaphin resistance protein A-like" evidence="2">
    <location>
        <begin position="138"/>
        <end position="231"/>
    </location>
</feature>
<feature type="transmembrane region" description="Helical" evidence="1">
    <location>
        <begin position="271"/>
        <end position="291"/>
    </location>
</feature>
<keyword evidence="1" id="KW-0472">Membrane</keyword>
<feature type="transmembrane region" description="Helical" evidence="1">
    <location>
        <begin position="65"/>
        <end position="85"/>
    </location>
</feature>
<keyword evidence="1" id="KW-1133">Transmembrane helix</keyword>
<dbReference type="Proteomes" id="UP000229523">
    <property type="component" value="Unassembled WGS sequence"/>
</dbReference>
<accession>A0A2G5NUG6</accession>
<proteinExistence type="predicted"/>
<keyword evidence="3" id="KW-0378">Hydrolase</keyword>
<feature type="transmembrane region" description="Helical" evidence="1">
    <location>
        <begin position="171"/>
        <end position="190"/>
    </location>
</feature>
<dbReference type="Pfam" id="PF02517">
    <property type="entry name" value="Rce1-like"/>
    <property type="match status" value="1"/>
</dbReference>
<comment type="caution">
    <text evidence="3">The sequence shown here is derived from an EMBL/GenBank/DDBJ whole genome shotgun (WGS) entry which is preliminary data.</text>
</comment>
<feature type="transmembrane region" description="Helical" evidence="1">
    <location>
        <begin position="20"/>
        <end position="45"/>
    </location>
</feature>
<keyword evidence="3" id="KW-0482">Metalloprotease</keyword>